<dbReference type="OrthoDB" id="5919354at2759"/>
<feature type="compositionally biased region" description="Polar residues" evidence="1">
    <location>
        <begin position="44"/>
        <end position="65"/>
    </location>
</feature>
<keyword evidence="4" id="KW-1185">Reference proteome</keyword>
<evidence type="ECO:0000256" key="2">
    <source>
        <dbReference type="SAM" id="Phobius"/>
    </source>
</evidence>
<keyword evidence="2" id="KW-0472">Membrane</keyword>
<reference evidence="3 4" key="1">
    <citation type="submission" date="2015-01" db="EMBL/GenBank/DDBJ databases">
        <title>Evolution of Trichinella species and genotypes.</title>
        <authorList>
            <person name="Korhonen P.K."/>
            <person name="Edoardo P."/>
            <person name="Giuseppe L.R."/>
            <person name="Gasser R.B."/>
        </authorList>
    </citation>
    <scope>NUCLEOTIDE SEQUENCE [LARGE SCALE GENOMIC DNA]</scope>
    <source>
        <strain evidence="3">ISS1029</strain>
    </source>
</reference>
<organism evidence="3 4">
    <name type="scientific">Trichinella zimbabwensis</name>
    <dbReference type="NCBI Taxonomy" id="268475"/>
    <lineage>
        <taxon>Eukaryota</taxon>
        <taxon>Metazoa</taxon>
        <taxon>Ecdysozoa</taxon>
        <taxon>Nematoda</taxon>
        <taxon>Enoplea</taxon>
        <taxon>Dorylaimia</taxon>
        <taxon>Trichinellida</taxon>
        <taxon>Trichinellidae</taxon>
        <taxon>Trichinella</taxon>
    </lineage>
</organism>
<name>A0A0V1HK99_9BILA</name>
<proteinExistence type="predicted"/>
<feature type="transmembrane region" description="Helical" evidence="2">
    <location>
        <begin position="6"/>
        <end position="27"/>
    </location>
</feature>
<sequence length="137" mass="15284">LCCFGHFTLRFVFVFGGLLVGAFICILKMSDVPEKNIDSLISSKNLLPTNGNSESAQEVSDSNEVSSQNSDSKNDSSLGSLCATDEYPRVDVPIQNEKQCYVVNYRLTTPGGRFYRYNGPFPPDPKILQELDEEEIY</sequence>
<feature type="region of interest" description="Disordered" evidence="1">
    <location>
        <begin position="44"/>
        <end position="80"/>
    </location>
</feature>
<keyword evidence="2" id="KW-1133">Transmembrane helix</keyword>
<dbReference type="EMBL" id="JYDP01000063">
    <property type="protein sequence ID" value="KRZ10149.1"/>
    <property type="molecule type" value="Genomic_DNA"/>
</dbReference>
<dbReference type="Proteomes" id="UP000055024">
    <property type="component" value="Unassembled WGS sequence"/>
</dbReference>
<feature type="compositionally biased region" description="Low complexity" evidence="1">
    <location>
        <begin position="66"/>
        <end position="77"/>
    </location>
</feature>
<comment type="caution">
    <text evidence="3">The sequence shown here is derived from an EMBL/GenBank/DDBJ whole genome shotgun (WGS) entry which is preliminary data.</text>
</comment>
<gene>
    <name evidence="3" type="ORF">T11_15089</name>
</gene>
<evidence type="ECO:0000313" key="4">
    <source>
        <dbReference type="Proteomes" id="UP000055024"/>
    </source>
</evidence>
<accession>A0A0V1HK99</accession>
<evidence type="ECO:0000313" key="3">
    <source>
        <dbReference type="EMBL" id="KRZ10149.1"/>
    </source>
</evidence>
<evidence type="ECO:0000256" key="1">
    <source>
        <dbReference type="SAM" id="MobiDB-lite"/>
    </source>
</evidence>
<keyword evidence="2" id="KW-0812">Transmembrane</keyword>
<protein>
    <submittedName>
        <fullName evidence="3">Uncharacterized protein</fullName>
    </submittedName>
</protein>
<dbReference type="AlphaFoldDB" id="A0A0V1HK99"/>
<feature type="non-terminal residue" evidence="3">
    <location>
        <position position="1"/>
    </location>
</feature>